<organism evidence="2 3">
    <name type="scientific">Nocardia nova</name>
    <dbReference type="NCBI Taxonomy" id="37330"/>
    <lineage>
        <taxon>Bacteria</taxon>
        <taxon>Bacillati</taxon>
        <taxon>Actinomycetota</taxon>
        <taxon>Actinomycetes</taxon>
        <taxon>Mycobacteriales</taxon>
        <taxon>Nocardiaceae</taxon>
        <taxon>Nocardia</taxon>
    </lineage>
</organism>
<feature type="compositionally biased region" description="Basic and acidic residues" evidence="1">
    <location>
        <begin position="162"/>
        <end position="171"/>
    </location>
</feature>
<proteinExistence type="predicted"/>
<dbReference type="Proteomes" id="UP000239874">
    <property type="component" value="Unassembled WGS sequence"/>
</dbReference>
<feature type="region of interest" description="Disordered" evidence="1">
    <location>
        <begin position="1"/>
        <end position="92"/>
    </location>
</feature>
<name>A0A2S6ARV9_9NOCA</name>
<gene>
    <name evidence="2" type="ORF">C5E45_12275</name>
</gene>
<feature type="region of interest" description="Disordered" evidence="1">
    <location>
        <begin position="142"/>
        <end position="171"/>
    </location>
</feature>
<evidence type="ECO:0000313" key="2">
    <source>
        <dbReference type="EMBL" id="PPJ37991.1"/>
    </source>
</evidence>
<feature type="compositionally biased region" description="Basic and acidic residues" evidence="1">
    <location>
        <begin position="21"/>
        <end position="34"/>
    </location>
</feature>
<feature type="compositionally biased region" description="Polar residues" evidence="1">
    <location>
        <begin position="77"/>
        <end position="92"/>
    </location>
</feature>
<comment type="caution">
    <text evidence="2">The sequence shown here is derived from an EMBL/GenBank/DDBJ whole genome shotgun (WGS) entry which is preliminary data.</text>
</comment>
<protein>
    <submittedName>
        <fullName evidence="2">Uncharacterized protein</fullName>
    </submittedName>
</protein>
<reference evidence="2 3" key="1">
    <citation type="submission" date="2018-02" db="EMBL/GenBank/DDBJ databases">
        <title>8 Nocardia nova and 1 Nocardia cyriacigeorgica strain used for evolution to TMP-SMX.</title>
        <authorList>
            <person name="Mehta H."/>
            <person name="Weng J."/>
            <person name="Shamoo Y."/>
        </authorList>
    </citation>
    <scope>NUCLEOTIDE SEQUENCE [LARGE SCALE GENOMIC DNA]</scope>
    <source>
        <strain evidence="2 3">MDA3139</strain>
    </source>
</reference>
<accession>A0A2S6ARV9</accession>
<evidence type="ECO:0000256" key="1">
    <source>
        <dbReference type="SAM" id="MobiDB-lite"/>
    </source>
</evidence>
<dbReference type="AlphaFoldDB" id="A0A2S6ARV9"/>
<sequence>MIVRRPVDRAGGIVLPATETSGERRPSGKGEQADRGIAQPDRRTRSRHHQRRCESNPSMRRADPCSTVRVRGRRAESTGTLPSGCPQTSTVDPVTWWRGRVRATPGRPRGAEIDELFGPSRKHIHERKEWVAIAKVDDRLAGDDPIVNLPAGTVTLSPQRRPAHEHPGTEA</sequence>
<evidence type="ECO:0000313" key="3">
    <source>
        <dbReference type="Proteomes" id="UP000239874"/>
    </source>
</evidence>
<dbReference type="EMBL" id="PSZC01000007">
    <property type="protein sequence ID" value="PPJ37991.1"/>
    <property type="molecule type" value="Genomic_DNA"/>
</dbReference>